<comment type="caution">
    <text evidence="3">The sequence shown here is derived from an EMBL/GenBank/DDBJ whole genome shotgun (WGS) entry which is preliminary data.</text>
</comment>
<keyword evidence="1" id="KW-1133">Transmembrane helix</keyword>
<dbReference type="Proteomes" id="UP001610334">
    <property type="component" value="Unassembled WGS sequence"/>
</dbReference>
<name>A0ABR4GXL9_9EURO</name>
<evidence type="ECO:0000256" key="1">
    <source>
        <dbReference type="SAM" id="Phobius"/>
    </source>
</evidence>
<dbReference type="PANTHER" id="PTHR42109">
    <property type="entry name" value="UNPLACED GENOMIC SCAFFOLD UM_SCAF_CONTIG_1.265, WHOLE GENOME SHOTGUN SEQUENCE"/>
    <property type="match status" value="1"/>
</dbReference>
<dbReference type="PANTHER" id="PTHR42109:SF2">
    <property type="entry name" value="INTEGRAL MEMBRANE PROTEIN"/>
    <property type="match status" value="1"/>
</dbReference>
<gene>
    <name evidence="3" type="ORF">BJX63DRAFT_436577</name>
</gene>
<proteinExistence type="predicted"/>
<dbReference type="Pfam" id="PF24800">
    <property type="entry name" value="DUF7702"/>
    <property type="match status" value="1"/>
</dbReference>
<protein>
    <recommendedName>
        <fullName evidence="2">DUF7702 domain-containing protein</fullName>
    </recommendedName>
</protein>
<keyword evidence="4" id="KW-1185">Reference proteome</keyword>
<sequence>MPSDTDRQLPSRFLNIVTIVCFVGLILGIAGVSSVDHSGDGTYHFDSIVKASIAIFLAVFVVSLVTAAWLWIQLSLSLKAFQRKLLLAMFLFFPFPVVRLAYSAVSDYADKS</sequence>
<feature type="transmembrane region" description="Helical" evidence="1">
    <location>
        <begin position="12"/>
        <end position="33"/>
    </location>
</feature>
<keyword evidence="1" id="KW-0812">Transmembrane</keyword>
<dbReference type="InterPro" id="IPR056119">
    <property type="entry name" value="DUF7702"/>
</dbReference>
<feature type="domain" description="DUF7702" evidence="2">
    <location>
        <begin position="5"/>
        <end position="111"/>
    </location>
</feature>
<organism evidence="3 4">
    <name type="scientific">Aspergillus granulosus</name>
    <dbReference type="NCBI Taxonomy" id="176169"/>
    <lineage>
        <taxon>Eukaryota</taxon>
        <taxon>Fungi</taxon>
        <taxon>Dikarya</taxon>
        <taxon>Ascomycota</taxon>
        <taxon>Pezizomycotina</taxon>
        <taxon>Eurotiomycetes</taxon>
        <taxon>Eurotiomycetidae</taxon>
        <taxon>Eurotiales</taxon>
        <taxon>Aspergillaceae</taxon>
        <taxon>Aspergillus</taxon>
        <taxon>Aspergillus subgen. Nidulantes</taxon>
    </lineage>
</organism>
<feature type="transmembrane region" description="Helical" evidence="1">
    <location>
        <begin position="84"/>
        <end position="102"/>
    </location>
</feature>
<reference evidence="3 4" key="1">
    <citation type="submission" date="2024-07" db="EMBL/GenBank/DDBJ databases">
        <title>Section-level genome sequencing and comparative genomics of Aspergillus sections Usti and Cavernicolus.</title>
        <authorList>
            <consortium name="Lawrence Berkeley National Laboratory"/>
            <person name="Nybo J.L."/>
            <person name="Vesth T.C."/>
            <person name="Theobald S."/>
            <person name="Frisvad J.C."/>
            <person name="Larsen T.O."/>
            <person name="Kjaerboelling I."/>
            <person name="Rothschild-Mancinelli K."/>
            <person name="Lyhne E.K."/>
            <person name="Kogle M.E."/>
            <person name="Barry K."/>
            <person name="Clum A."/>
            <person name="Na H."/>
            <person name="Ledsgaard L."/>
            <person name="Lin J."/>
            <person name="Lipzen A."/>
            <person name="Kuo A."/>
            <person name="Riley R."/>
            <person name="Mondo S."/>
            <person name="Labutti K."/>
            <person name="Haridas S."/>
            <person name="Pangalinan J."/>
            <person name="Salamov A.A."/>
            <person name="Simmons B.A."/>
            <person name="Magnuson J.K."/>
            <person name="Chen J."/>
            <person name="Drula E."/>
            <person name="Henrissat B."/>
            <person name="Wiebenga A."/>
            <person name="Lubbers R.J."/>
            <person name="Gomes A.C."/>
            <person name="Makela M.R."/>
            <person name="Stajich J."/>
            <person name="Grigoriev I.V."/>
            <person name="Mortensen U.H."/>
            <person name="De Vries R.P."/>
            <person name="Baker S.E."/>
            <person name="Andersen M.R."/>
        </authorList>
    </citation>
    <scope>NUCLEOTIDE SEQUENCE [LARGE SCALE GENOMIC DNA]</scope>
    <source>
        <strain evidence="3 4">CBS 588.65</strain>
    </source>
</reference>
<feature type="transmembrane region" description="Helical" evidence="1">
    <location>
        <begin position="53"/>
        <end position="72"/>
    </location>
</feature>
<dbReference type="EMBL" id="JBFXLT010000126">
    <property type="protein sequence ID" value="KAL2807925.1"/>
    <property type="molecule type" value="Genomic_DNA"/>
</dbReference>
<evidence type="ECO:0000259" key="2">
    <source>
        <dbReference type="Pfam" id="PF24800"/>
    </source>
</evidence>
<evidence type="ECO:0000313" key="4">
    <source>
        <dbReference type="Proteomes" id="UP001610334"/>
    </source>
</evidence>
<keyword evidence="1" id="KW-0472">Membrane</keyword>
<accession>A0ABR4GXL9</accession>
<evidence type="ECO:0000313" key="3">
    <source>
        <dbReference type="EMBL" id="KAL2807925.1"/>
    </source>
</evidence>